<dbReference type="PANTHER" id="PTHR36440:SF1">
    <property type="entry name" value="PUTATIVE (AFU_ORTHOLOGUE AFUA_8G07350)-RELATED"/>
    <property type="match status" value="1"/>
</dbReference>
<feature type="domain" description="Cupin type-2" evidence="1">
    <location>
        <begin position="30"/>
        <end position="95"/>
    </location>
</feature>
<protein>
    <submittedName>
        <fullName evidence="2">Cupin domain-containing protein</fullName>
    </submittedName>
</protein>
<dbReference type="PANTHER" id="PTHR36440">
    <property type="entry name" value="PUTATIVE (AFU_ORTHOLOGUE AFUA_8G07350)-RELATED"/>
    <property type="match status" value="1"/>
</dbReference>
<dbReference type="Pfam" id="PF07883">
    <property type="entry name" value="Cupin_2"/>
    <property type="match status" value="1"/>
</dbReference>
<dbReference type="CDD" id="cd02208">
    <property type="entry name" value="cupin_RmlC-like"/>
    <property type="match status" value="1"/>
</dbReference>
<reference evidence="2 3" key="1">
    <citation type="submission" date="2021-06" db="EMBL/GenBank/DDBJ databases">
        <authorList>
            <person name="Lee D.H."/>
        </authorList>
    </citation>
    <scope>NUCLEOTIDE SEQUENCE [LARGE SCALE GENOMIC DNA]</scope>
    <source>
        <strain evidence="2 3">MMS21-HV4-11</strain>
    </source>
</reference>
<evidence type="ECO:0000313" key="3">
    <source>
        <dbReference type="Proteomes" id="UP000727907"/>
    </source>
</evidence>
<gene>
    <name evidence="2" type="ORF">KQ910_14235</name>
</gene>
<evidence type="ECO:0000259" key="1">
    <source>
        <dbReference type="Pfam" id="PF07883"/>
    </source>
</evidence>
<evidence type="ECO:0000313" key="2">
    <source>
        <dbReference type="EMBL" id="MBU8874932.1"/>
    </source>
</evidence>
<dbReference type="Proteomes" id="UP000727907">
    <property type="component" value="Unassembled WGS sequence"/>
</dbReference>
<dbReference type="EMBL" id="JAHOPB010000001">
    <property type="protein sequence ID" value="MBU8874932.1"/>
    <property type="molecule type" value="Genomic_DNA"/>
</dbReference>
<organism evidence="2 3">
    <name type="scientific">Reyranella humidisoli</name>
    <dbReference type="NCBI Taxonomy" id="2849149"/>
    <lineage>
        <taxon>Bacteria</taxon>
        <taxon>Pseudomonadati</taxon>
        <taxon>Pseudomonadota</taxon>
        <taxon>Alphaproteobacteria</taxon>
        <taxon>Hyphomicrobiales</taxon>
        <taxon>Reyranellaceae</taxon>
        <taxon>Reyranella</taxon>
    </lineage>
</organism>
<dbReference type="RefSeq" id="WP_216961355.1">
    <property type="nucleotide sequence ID" value="NZ_JAHOPB010000001.1"/>
</dbReference>
<name>A0ABS6IK07_9HYPH</name>
<proteinExistence type="predicted"/>
<keyword evidence="3" id="KW-1185">Reference proteome</keyword>
<dbReference type="InterPro" id="IPR013096">
    <property type="entry name" value="Cupin_2"/>
</dbReference>
<dbReference type="InterPro" id="IPR053146">
    <property type="entry name" value="QDO-like"/>
</dbReference>
<sequence>MSERLDVLGAPMIVKADGGTVAAFVADHPIPPGYFVPPHRHDSDDEMLLVVEGELTLIGEAGESKVQVGASATFMRGELHGFRNDTNGTVRLLVVATPGLQAAEMFRHFDRAMREAGQPLAPPQIAAIAGEYGVQFG</sequence>
<comment type="caution">
    <text evidence="2">The sequence shown here is derived from an EMBL/GenBank/DDBJ whole genome shotgun (WGS) entry which is preliminary data.</text>
</comment>
<accession>A0ABS6IK07</accession>